<evidence type="ECO:0000313" key="1">
    <source>
        <dbReference type="EMBL" id="RDL23065.1"/>
    </source>
</evidence>
<dbReference type="RefSeq" id="WP_115146376.1">
    <property type="nucleotide sequence ID" value="NZ_QRAV01000003.1"/>
</dbReference>
<organism evidence="1 2">
    <name type="scientific">Pseudomonas jessenii</name>
    <dbReference type="NCBI Taxonomy" id="77298"/>
    <lineage>
        <taxon>Bacteria</taxon>
        <taxon>Pseudomonadati</taxon>
        <taxon>Pseudomonadota</taxon>
        <taxon>Gammaproteobacteria</taxon>
        <taxon>Pseudomonadales</taxon>
        <taxon>Pseudomonadaceae</taxon>
        <taxon>Pseudomonas</taxon>
    </lineage>
</organism>
<protein>
    <recommendedName>
        <fullName evidence="3">DUF3077 domain-containing protein</fullName>
    </recommendedName>
</protein>
<dbReference type="Pfam" id="PF19619">
    <property type="entry name" value="DUF6124"/>
    <property type="match status" value="1"/>
</dbReference>
<dbReference type="AlphaFoldDB" id="A0A370STK4"/>
<dbReference type="EMBL" id="QRAV01000003">
    <property type="protein sequence ID" value="RDL23065.1"/>
    <property type="molecule type" value="Genomic_DNA"/>
</dbReference>
<proteinExistence type="predicted"/>
<dbReference type="Proteomes" id="UP000255365">
    <property type="component" value="Unassembled WGS sequence"/>
</dbReference>
<reference evidence="1 2" key="1">
    <citation type="submission" date="2018-07" db="EMBL/GenBank/DDBJ databases">
        <title>Genome sequencing of rice bacterial endophytes.</title>
        <authorList>
            <person name="Venturi V."/>
        </authorList>
    </citation>
    <scope>NUCLEOTIDE SEQUENCE [LARGE SCALE GENOMIC DNA]</scope>
    <source>
        <strain evidence="1 2">E2333</strain>
    </source>
</reference>
<accession>A0A370STK4</accession>
<comment type="caution">
    <text evidence="1">The sequence shown here is derived from an EMBL/GenBank/DDBJ whole genome shotgun (WGS) entry which is preliminary data.</text>
</comment>
<sequence>MFKPTPNPPNPVNHPSTIFTVLPEVDSETLLAHACETLASANIMATELAFTLSGPTCNHLLGIQQMISLAELSVNRVLDQVDPQI</sequence>
<evidence type="ECO:0008006" key="3">
    <source>
        <dbReference type="Google" id="ProtNLM"/>
    </source>
</evidence>
<evidence type="ECO:0000313" key="2">
    <source>
        <dbReference type="Proteomes" id="UP000255365"/>
    </source>
</evidence>
<name>A0A370STK4_PSEJE</name>
<gene>
    <name evidence="1" type="ORF">DEU51_103193</name>
</gene>